<protein>
    <submittedName>
        <fullName evidence="1">Uncharacterized protein</fullName>
    </submittedName>
</protein>
<gene>
    <name evidence="1" type="ORF">B4U80_04878</name>
</gene>
<accession>A0A443RU12</accession>
<dbReference type="VEuPathDB" id="VectorBase:LDEU013306"/>
<dbReference type="EMBL" id="NCKV01035219">
    <property type="protein sequence ID" value="RWS18734.1"/>
    <property type="molecule type" value="Genomic_DNA"/>
</dbReference>
<evidence type="ECO:0000313" key="2">
    <source>
        <dbReference type="Proteomes" id="UP000288716"/>
    </source>
</evidence>
<organism evidence="1 2">
    <name type="scientific">Leptotrombidium deliense</name>
    <dbReference type="NCBI Taxonomy" id="299467"/>
    <lineage>
        <taxon>Eukaryota</taxon>
        <taxon>Metazoa</taxon>
        <taxon>Ecdysozoa</taxon>
        <taxon>Arthropoda</taxon>
        <taxon>Chelicerata</taxon>
        <taxon>Arachnida</taxon>
        <taxon>Acari</taxon>
        <taxon>Acariformes</taxon>
        <taxon>Trombidiformes</taxon>
        <taxon>Prostigmata</taxon>
        <taxon>Anystina</taxon>
        <taxon>Parasitengona</taxon>
        <taxon>Trombiculoidea</taxon>
        <taxon>Trombiculidae</taxon>
        <taxon>Leptotrombidium</taxon>
    </lineage>
</organism>
<reference evidence="1 2" key="1">
    <citation type="journal article" date="2018" name="Gigascience">
        <title>Genomes of trombidid mites reveal novel predicted allergens and laterally-transferred genes associated with secondary metabolism.</title>
        <authorList>
            <person name="Dong X."/>
            <person name="Chaisiri K."/>
            <person name="Xia D."/>
            <person name="Armstrong S.D."/>
            <person name="Fang Y."/>
            <person name="Donnelly M.J."/>
            <person name="Kadowaki T."/>
            <person name="McGarry J.W."/>
            <person name="Darby A.C."/>
            <person name="Makepeace B.L."/>
        </authorList>
    </citation>
    <scope>NUCLEOTIDE SEQUENCE [LARGE SCALE GENOMIC DNA]</scope>
    <source>
        <strain evidence="1">UoL-UT</strain>
    </source>
</reference>
<dbReference type="Proteomes" id="UP000288716">
    <property type="component" value="Unassembled WGS sequence"/>
</dbReference>
<evidence type="ECO:0000313" key="1">
    <source>
        <dbReference type="EMBL" id="RWS18734.1"/>
    </source>
</evidence>
<keyword evidence="2" id="KW-1185">Reference proteome</keyword>
<sequence>MLWRIMKFPMSFF</sequence>
<comment type="caution">
    <text evidence="1">The sequence shown here is derived from an EMBL/GenBank/DDBJ whole genome shotgun (WGS) entry which is preliminary data.</text>
</comment>
<proteinExistence type="predicted"/>
<name>A0A443RU12_9ACAR</name>